<reference evidence="2 3" key="1">
    <citation type="submission" date="2019-03" db="EMBL/GenBank/DDBJ databases">
        <title>Genomic Encyclopedia of Type Strains, Phase IV (KMG-IV): sequencing the most valuable type-strain genomes for metagenomic binning, comparative biology and taxonomic classification.</title>
        <authorList>
            <person name="Goeker M."/>
        </authorList>
    </citation>
    <scope>NUCLEOTIDE SEQUENCE [LARGE SCALE GENOMIC DNA]</scope>
    <source>
        <strain evidence="2 3">DSM 25082</strain>
    </source>
</reference>
<accession>A0A4V3CK52</accession>
<keyword evidence="1" id="KW-0732">Signal</keyword>
<organism evidence="2 3">
    <name type="scientific">Roseateles asaccharophilus</name>
    <dbReference type="NCBI Taxonomy" id="582607"/>
    <lineage>
        <taxon>Bacteria</taxon>
        <taxon>Pseudomonadati</taxon>
        <taxon>Pseudomonadota</taxon>
        <taxon>Betaproteobacteria</taxon>
        <taxon>Burkholderiales</taxon>
        <taxon>Sphaerotilaceae</taxon>
        <taxon>Roseateles</taxon>
    </lineage>
</organism>
<dbReference type="EMBL" id="SNXE01000001">
    <property type="protein sequence ID" value="TDP12547.1"/>
    <property type="molecule type" value="Genomic_DNA"/>
</dbReference>
<evidence type="ECO:0008006" key="4">
    <source>
        <dbReference type="Google" id="ProtNLM"/>
    </source>
</evidence>
<evidence type="ECO:0000256" key="1">
    <source>
        <dbReference type="SAM" id="SignalP"/>
    </source>
</evidence>
<evidence type="ECO:0000313" key="3">
    <source>
        <dbReference type="Proteomes" id="UP000295357"/>
    </source>
</evidence>
<name>A0A4V3CK52_9BURK</name>
<keyword evidence="3" id="KW-1185">Reference proteome</keyword>
<dbReference type="AlphaFoldDB" id="A0A4V3CK52"/>
<dbReference type="GO" id="GO:0008237">
    <property type="term" value="F:metallopeptidase activity"/>
    <property type="evidence" value="ECO:0007669"/>
    <property type="project" value="InterPro"/>
</dbReference>
<sequence>MMVRCLLASTLALLAALSSPRAQAFSDTRAQEIAQCLPGELQTWNDGRDTPSPHGAWLFVYAHAGAPQAFSAAQVLGVLQRAAQAWAPCGLPVQVMDEAQARAQPPDPAQGRVRVQWDDAAVRGNFAAANLTQRTLNLSPAMFALLRQRNPAHPALQTLQMSVSHEMGHFLGLVAHSRRCVDVMSYYHDGRGNHCSARVPDAMKSFVEYRSSLPTACDIARCRAVNGMAAAP</sequence>
<evidence type="ECO:0000313" key="2">
    <source>
        <dbReference type="EMBL" id="TDP12547.1"/>
    </source>
</evidence>
<dbReference type="Gene3D" id="3.40.390.10">
    <property type="entry name" value="Collagenase (Catalytic Domain)"/>
    <property type="match status" value="1"/>
</dbReference>
<feature type="chain" id="PRO_5020744458" description="Peptidase" evidence="1">
    <location>
        <begin position="25"/>
        <end position="232"/>
    </location>
</feature>
<proteinExistence type="predicted"/>
<feature type="signal peptide" evidence="1">
    <location>
        <begin position="1"/>
        <end position="24"/>
    </location>
</feature>
<dbReference type="InterPro" id="IPR024079">
    <property type="entry name" value="MetalloPept_cat_dom_sf"/>
</dbReference>
<dbReference type="RefSeq" id="WP_211343759.1">
    <property type="nucleotide sequence ID" value="NZ_JAUFPJ010000005.1"/>
</dbReference>
<dbReference type="Proteomes" id="UP000295357">
    <property type="component" value="Unassembled WGS sequence"/>
</dbReference>
<gene>
    <name evidence="2" type="ORF">DFR39_10119</name>
</gene>
<dbReference type="SUPFAM" id="SSF55486">
    <property type="entry name" value="Metalloproteases ('zincins'), catalytic domain"/>
    <property type="match status" value="1"/>
</dbReference>
<comment type="caution">
    <text evidence="2">The sequence shown here is derived from an EMBL/GenBank/DDBJ whole genome shotgun (WGS) entry which is preliminary data.</text>
</comment>
<protein>
    <recommendedName>
        <fullName evidence="4">Peptidase</fullName>
    </recommendedName>
</protein>